<dbReference type="PANTHER" id="PTHR24126">
    <property type="entry name" value="ANKYRIN REPEAT, PH AND SEC7 DOMAIN CONTAINING PROTEIN SECG-RELATED"/>
    <property type="match status" value="1"/>
</dbReference>
<dbReference type="OrthoDB" id="424503at2759"/>
<keyword evidence="5" id="KW-1185">Reference proteome</keyword>
<dbReference type="PROSITE" id="PS50088">
    <property type="entry name" value="ANK_REPEAT"/>
    <property type="match status" value="1"/>
</dbReference>
<dbReference type="InterPro" id="IPR036770">
    <property type="entry name" value="Ankyrin_rpt-contain_sf"/>
</dbReference>
<keyword evidence="1" id="KW-0677">Repeat</keyword>
<dbReference type="OMA" id="EACWRGY"/>
<dbReference type="Proteomes" id="UP000094527">
    <property type="component" value="Unassembled WGS sequence"/>
</dbReference>
<gene>
    <name evidence="4" type="ORF">Ocin01_10752</name>
</gene>
<organism evidence="4 5">
    <name type="scientific">Orchesella cincta</name>
    <name type="common">Springtail</name>
    <name type="synonym">Podura cincta</name>
    <dbReference type="NCBI Taxonomy" id="48709"/>
    <lineage>
        <taxon>Eukaryota</taxon>
        <taxon>Metazoa</taxon>
        <taxon>Ecdysozoa</taxon>
        <taxon>Arthropoda</taxon>
        <taxon>Hexapoda</taxon>
        <taxon>Collembola</taxon>
        <taxon>Entomobryomorpha</taxon>
        <taxon>Entomobryoidea</taxon>
        <taxon>Orchesellidae</taxon>
        <taxon>Orchesellinae</taxon>
        <taxon>Orchesella</taxon>
    </lineage>
</organism>
<sequence>MQHGNTCLHEASWRGYSRLVKVLSNKATVDRQNNGGADPNLVNTYGDTALHTAVRYGHAGVARILLSARAAPDVQNKNK</sequence>
<dbReference type="InterPro" id="IPR002110">
    <property type="entry name" value="Ankyrin_rpt"/>
</dbReference>
<dbReference type="SMART" id="SM00248">
    <property type="entry name" value="ANK"/>
    <property type="match status" value="2"/>
</dbReference>
<dbReference type="STRING" id="48709.A0A1D2MSR1"/>
<dbReference type="PROSITE" id="PS50297">
    <property type="entry name" value="ANK_REP_REGION"/>
    <property type="match status" value="1"/>
</dbReference>
<evidence type="ECO:0000313" key="4">
    <source>
        <dbReference type="EMBL" id="ODM95928.1"/>
    </source>
</evidence>
<evidence type="ECO:0000256" key="1">
    <source>
        <dbReference type="ARBA" id="ARBA00022737"/>
    </source>
</evidence>
<name>A0A1D2MSR1_ORCCI</name>
<dbReference type="Gene3D" id="1.25.40.20">
    <property type="entry name" value="Ankyrin repeat-containing domain"/>
    <property type="match status" value="1"/>
</dbReference>
<dbReference type="EMBL" id="LJIJ01000605">
    <property type="protein sequence ID" value="ODM95928.1"/>
    <property type="molecule type" value="Genomic_DNA"/>
</dbReference>
<dbReference type="AlphaFoldDB" id="A0A1D2MSR1"/>
<evidence type="ECO:0000256" key="3">
    <source>
        <dbReference type="PROSITE-ProRule" id="PRU00023"/>
    </source>
</evidence>
<dbReference type="PANTHER" id="PTHR24126:SF14">
    <property type="entry name" value="ANK_REP_REGION DOMAIN-CONTAINING PROTEIN"/>
    <property type="match status" value="1"/>
</dbReference>
<reference evidence="4 5" key="1">
    <citation type="journal article" date="2016" name="Genome Biol. Evol.">
        <title>Gene Family Evolution Reflects Adaptation to Soil Environmental Stressors in the Genome of the Collembolan Orchesella cincta.</title>
        <authorList>
            <person name="Faddeeva-Vakhrusheva A."/>
            <person name="Derks M.F."/>
            <person name="Anvar S.Y."/>
            <person name="Agamennone V."/>
            <person name="Suring W."/>
            <person name="Smit S."/>
            <person name="van Straalen N.M."/>
            <person name="Roelofs D."/>
        </authorList>
    </citation>
    <scope>NUCLEOTIDE SEQUENCE [LARGE SCALE GENOMIC DNA]</scope>
    <source>
        <tissue evidence="4">Mixed pool</tissue>
    </source>
</reference>
<dbReference type="SUPFAM" id="SSF48403">
    <property type="entry name" value="Ankyrin repeat"/>
    <property type="match status" value="1"/>
</dbReference>
<evidence type="ECO:0000313" key="5">
    <source>
        <dbReference type="Proteomes" id="UP000094527"/>
    </source>
</evidence>
<evidence type="ECO:0000256" key="2">
    <source>
        <dbReference type="ARBA" id="ARBA00023043"/>
    </source>
</evidence>
<proteinExistence type="predicted"/>
<feature type="repeat" description="ANK" evidence="3">
    <location>
        <begin position="45"/>
        <end position="77"/>
    </location>
</feature>
<dbReference type="Pfam" id="PF13857">
    <property type="entry name" value="Ank_5"/>
    <property type="match status" value="1"/>
</dbReference>
<comment type="caution">
    <text evidence="4">The sequence shown here is derived from an EMBL/GenBank/DDBJ whole genome shotgun (WGS) entry which is preliminary data.</text>
</comment>
<protein>
    <submittedName>
        <fullName evidence="4">Ankyrin repeat domain-containing protein 6</fullName>
    </submittedName>
</protein>
<accession>A0A1D2MSR1</accession>
<keyword evidence="2 3" id="KW-0040">ANK repeat</keyword>